<comment type="caution">
    <text evidence="3">The sequence shown here is derived from an EMBL/GenBank/DDBJ whole genome shotgun (WGS) entry which is preliminary data.</text>
</comment>
<sequence length="702" mass="77610">MKKSLLAVSISVLLASCVSTPEQSAPGNTPSNGQVKDWVEVAGALGEQESRLACNNESGSKAHSAFCDLRIFHIMTEAFIDGDADKGFGDGYGTSHHRGDLAGVTQSLDYIKASGFNAIWLTPIFHSVPMDGQDVWADKLDATGYYASHFFEIDPRFGSMDDVRHLVEEAHARGLYVFFDGVFGHFKNNASDYPSPSGHKLSKGGEPQTSIGRQAIYPQDLDFFKEVATYWIKELKIDGWRLDQAYQVPVEFWPELRAAVEEASRSVTYENNEGEMVHPLGYMVAEIWNDAGYITETGYGTDETPALYSAFDFPVRTAVVQTFGSDKEGNHGRPATHLANAMEMSVNYPDHAMPNLMLSTHDVPRFGNLLKRAQLTDYGSEEYWARHRAAMSFMAAYSGPLTLLYNEETGARTEGFIQPVDDDICAMKGLCDDHVGRISGRNDASELSEDEAALRHYFNQLMQLRNDYPALSRGARTHIHSDDRIYMDRKDLDDSHLLYIVNASADDVLLRVNGSAIGSSGSLVDLMHDTEVVDEQGIYTIRLKGFESRFLNIESATDIQTADGQVSMIADDMARCDMPDAQGKGPLGKDMWVRGSYRGGNNFLATPDSRRFRYKGGNLYQVVVNEPRSTAFSFKFASDNWSPEMAVSRSAPVQLGTIQDMATASGYGTESSIVIPEAGEYVYSFRIDQAGRGGSLYVGRCQ</sequence>
<dbReference type="Proteomes" id="UP000028006">
    <property type="component" value="Unassembled WGS sequence"/>
</dbReference>
<dbReference type="SMART" id="SM00642">
    <property type="entry name" value="Aamy"/>
    <property type="match status" value="1"/>
</dbReference>
<evidence type="ECO:0000313" key="3">
    <source>
        <dbReference type="EMBL" id="KEQ11959.1"/>
    </source>
</evidence>
<name>A0A081N0I6_9GAMM</name>
<evidence type="ECO:0000259" key="2">
    <source>
        <dbReference type="SMART" id="SM00642"/>
    </source>
</evidence>
<dbReference type="Gene3D" id="3.20.20.80">
    <property type="entry name" value="Glycosidases"/>
    <property type="match status" value="2"/>
</dbReference>
<proteinExistence type="predicted"/>
<dbReference type="PANTHER" id="PTHR10357">
    <property type="entry name" value="ALPHA-AMYLASE FAMILY MEMBER"/>
    <property type="match status" value="1"/>
</dbReference>
<evidence type="ECO:0000256" key="1">
    <source>
        <dbReference type="SAM" id="SignalP"/>
    </source>
</evidence>
<dbReference type="SUPFAM" id="SSF51445">
    <property type="entry name" value="(Trans)glycosidases"/>
    <property type="match status" value="1"/>
</dbReference>
<dbReference type="RefSeq" id="WP_034879110.1">
    <property type="nucleotide sequence ID" value="NZ_JOKG01000005.1"/>
</dbReference>
<evidence type="ECO:0000313" key="4">
    <source>
        <dbReference type="Proteomes" id="UP000028006"/>
    </source>
</evidence>
<reference evidence="3 4" key="1">
    <citation type="submission" date="2014-06" db="EMBL/GenBank/DDBJ databases">
        <title>Whole Genome Sequences of Three Symbiotic Endozoicomonas Bacteria.</title>
        <authorList>
            <person name="Neave M.J."/>
            <person name="Apprill A."/>
            <person name="Voolstra C.R."/>
        </authorList>
    </citation>
    <scope>NUCLEOTIDE SEQUENCE [LARGE SCALE GENOMIC DNA]</scope>
    <source>
        <strain evidence="3 4">LMG 24815</strain>
    </source>
</reference>
<accession>A0A081N0I6</accession>
<dbReference type="GO" id="GO:0004556">
    <property type="term" value="F:alpha-amylase activity"/>
    <property type="evidence" value="ECO:0007669"/>
    <property type="project" value="TreeGrafter"/>
</dbReference>
<dbReference type="Pfam" id="PF00128">
    <property type="entry name" value="Alpha-amylase"/>
    <property type="match status" value="2"/>
</dbReference>
<dbReference type="EMBL" id="JOKG01000005">
    <property type="protein sequence ID" value="KEQ11959.1"/>
    <property type="molecule type" value="Genomic_DNA"/>
</dbReference>
<feature type="chain" id="PRO_5001760513" description="Glycosyl hydrolase family 13 catalytic domain-containing protein" evidence="1">
    <location>
        <begin position="25"/>
        <end position="702"/>
    </location>
</feature>
<dbReference type="SUPFAM" id="SSF51011">
    <property type="entry name" value="Glycosyl hydrolase domain"/>
    <property type="match status" value="1"/>
</dbReference>
<keyword evidence="4" id="KW-1185">Reference proteome</keyword>
<dbReference type="AlphaFoldDB" id="A0A081N0I6"/>
<dbReference type="eggNOG" id="COG0366">
    <property type="taxonomic scope" value="Bacteria"/>
</dbReference>
<organism evidence="3 4">
    <name type="scientific">Endozoicomonas montiporae</name>
    <dbReference type="NCBI Taxonomy" id="1027273"/>
    <lineage>
        <taxon>Bacteria</taxon>
        <taxon>Pseudomonadati</taxon>
        <taxon>Pseudomonadota</taxon>
        <taxon>Gammaproteobacteria</taxon>
        <taxon>Oceanospirillales</taxon>
        <taxon>Endozoicomonadaceae</taxon>
        <taxon>Endozoicomonas</taxon>
    </lineage>
</organism>
<feature type="signal peptide" evidence="1">
    <location>
        <begin position="1"/>
        <end position="24"/>
    </location>
</feature>
<feature type="domain" description="Glycosyl hydrolase family 13 catalytic" evidence="2">
    <location>
        <begin position="73"/>
        <end position="441"/>
    </location>
</feature>
<gene>
    <name evidence="3" type="ORF">GZ77_22935</name>
</gene>
<dbReference type="GO" id="GO:0009313">
    <property type="term" value="P:oligosaccharide catabolic process"/>
    <property type="evidence" value="ECO:0007669"/>
    <property type="project" value="TreeGrafter"/>
</dbReference>
<dbReference type="PANTHER" id="PTHR10357:SF228">
    <property type="entry name" value="PUTATIVE-RELATED"/>
    <property type="match status" value="1"/>
</dbReference>
<dbReference type="PROSITE" id="PS51257">
    <property type="entry name" value="PROKAR_LIPOPROTEIN"/>
    <property type="match status" value="1"/>
</dbReference>
<keyword evidence="1" id="KW-0732">Signal</keyword>
<protein>
    <recommendedName>
        <fullName evidence="2">Glycosyl hydrolase family 13 catalytic domain-containing protein</fullName>
    </recommendedName>
</protein>
<dbReference type="InterPro" id="IPR006047">
    <property type="entry name" value="GH13_cat_dom"/>
</dbReference>
<dbReference type="InterPro" id="IPR017853">
    <property type="entry name" value="GH"/>
</dbReference>